<evidence type="ECO:0000259" key="1">
    <source>
        <dbReference type="Pfam" id="PF25431"/>
    </source>
</evidence>
<protein>
    <submittedName>
        <fullName evidence="2">17533_t:CDS:1</fullName>
    </submittedName>
</protein>
<keyword evidence="3" id="KW-1185">Reference proteome</keyword>
<dbReference type="EMBL" id="CAJVPQ010009581">
    <property type="protein sequence ID" value="CAG8716448.1"/>
    <property type="molecule type" value="Genomic_DNA"/>
</dbReference>
<dbReference type="Proteomes" id="UP000789570">
    <property type="component" value="Unassembled WGS sequence"/>
</dbReference>
<feature type="domain" description="C17orf113 probable zinc finger" evidence="1">
    <location>
        <begin position="6"/>
        <end position="44"/>
    </location>
</feature>
<dbReference type="PANTHER" id="PTHR46880:SF5">
    <property type="entry name" value="DUF4371 DOMAIN-CONTAINING PROTEIN"/>
    <property type="match status" value="1"/>
</dbReference>
<dbReference type="AlphaFoldDB" id="A0A9N9NA75"/>
<evidence type="ECO:0000313" key="2">
    <source>
        <dbReference type="EMBL" id="CAG8716448.1"/>
    </source>
</evidence>
<organism evidence="2 3">
    <name type="scientific">Funneliformis caledonium</name>
    <dbReference type="NCBI Taxonomy" id="1117310"/>
    <lineage>
        <taxon>Eukaryota</taxon>
        <taxon>Fungi</taxon>
        <taxon>Fungi incertae sedis</taxon>
        <taxon>Mucoromycota</taxon>
        <taxon>Glomeromycotina</taxon>
        <taxon>Glomeromycetes</taxon>
        <taxon>Glomerales</taxon>
        <taxon>Glomeraceae</taxon>
        <taxon>Funneliformis</taxon>
    </lineage>
</organism>
<comment type="caution">
    <text evidence="2">The sequence shown here is derived from an EMBL/GenBank/DDBJ whole genome shotgun (WGS) entry which is preliminary data.</text>
</comment>
<feature type="non-terminal residue" evidence="2">
    <location>
        <position position="1"/>
    </location>
</feature>
<proteinExistence type="predicted"/>
<gene>
    <name evidence="2" type="ORF">FCALED_LOCUS14182</name>
</gene>
<dbReference type="OrthoDB" id="2441937at2759"/>
<reference evidence="2" key="1">
    <citation type="submission" date="2021-06" db="EMBL/GenBank/DDBJ databases">
        <authorList>
            <person name="Kallberg Y."/>
            <person name="Tangrot J."/>
            <person name="Rosling A."/>
        </authorList>
    </citation>
    <scope>NUCLEOTIDE SEQUENCE</scope>
    <source>
        <strain evidence="2">UK204</strain>
    </source>
</reference>
<sequence>MYGSWSKNEFAKAIKGSKNFKISALSEHADTKQHEKAFQLENQKRAMKTVTNNAINKAHQHIIQVIKLIFWLASENLPLNKLKSFINFSRFIRVPHIKASNDNGSIYNNHTTSLEMLDALAQTIKNKIWQDLEACSAFGIMLDESTYIATESHVILYVKYYLHGVIKIRYLKLLQLESANAQTIYNTVIALFDKK</sequence>
<name>A0A9N9NA75_9GLOM</name>
<dbReference type="Pfam" id="PF25431">
    <property type="entry name" value="zf-C17orf113"/>
    <property type="match status" value="1"/>
</dbReference>
<evidence type="ECO:0000313" key="3">
    <source>
        <dbReference type="Proteomes" id="UP000789570"/>
    </source>
</evidence>
<dbReference type="InterPro" id="IPR057456">
    <property type="entry name" value="Znf_C17orf113"/>
</dbReference>
<accession>A0A9N9NA75</accession>
<dbReference type="PANTHER" id="PTHR46880">
    <property type="entry name" value="RAS-ASSOCIATING DOMAIN-CONTAINING PROTEIN"/>
    <property type="match status" value="1"/>
</dbReference>